<dbReference type="RefSeq" id="WP_206758988.1">
    <property type="nucleotide sequence ID" value="NZ_JACJSG010000014.1"/>
</dbReference>
<dbReference type="Proteomes" id="UP000661112">
    <property type="component" value="Unassembled WGS sequence"/>
</dbReference>
<keyword evidence="2" id="KW-1185">Reference proteome</keyword>
<dbReference type="EMBL" id="JACJSG010000014">
    <property type="protein sequence ID" value="MBD2501451.1"/>
    <property type="molecule type" value="Genomic_DNA"/>
</dbReference>
<protein>
    <recommendedName>
        <fullName evidence="3">Helix-turn-helix domain-containing protein</fullName>
    </recommendedName>
</protein>
<comment type="caution">
    <text evidence="1">The sequence shown here is derived from an EMBL/GenBank/DDBJ whole genome shotgun (WGS) entry which is preliminary data.</text>
</comment>
<proteinExistence type="predicted"/>
<name>A0ABR8D3E2_9NOST</name>
<evidence type="ECO:0008006" key="3">
    <source>
        <dbReference type="Google" id="ProtNLM"/>
    </source>
</evidence>
<evidence type="ECO:0000313" key="2">
    <source>
        <dbReference type="Proteomes" id="UP000661112"/>
    </source>
</evidence>
<reference evidence="1 2" key="1">
    <citation type="journal article" date="2020" name="ISME J.">
        <title>Comparative genomics reveals insights into cyanobacterial evolution and habitat adaptation.</title>
        <authorList>
            <person name="Chen M.Y."/>
            <person name="Teng W.K."/>
            <person name="Zhao L."/>
            <person name="Hu C.X."/>
            <person name="Zhou Y.K."/>
            <person name="Han B.P."/>
            <person name="Song L.R."/>
            <person name="Shu W.S."/>
        </authorList>
    </citation>
    <scope>NUCLEOTIDE SEQUENCE [LARGE SCALE GENOMIC DNA]</scope>
    <source>
        <strain evidence="1 2">FACHB-119</strain>
    </source>
</reference>
<sequence length="72" mass="8510">MTFQQLRTGEYFCFSGMTTAYVYRKISASYCSQNGFLQKIRPQAKIRRLSQTEIKEYLTQKQSSLKNVLERD</sequence>
<gene>
    <name evidence="1" type="ORF">H6G83_12715</name>
</gene>
<evidence type="ECO:0000313" key="1">
    <source>
        <dbReference type="EMBL" id="MBD2501451.1"/>
    </source>
</evidence>
<accession>A0ABR8D3E2</accession>
<organism evidence="1 2">
    <name type="scientific">Anabaena azotica FACHB-119</name>
    <dbReference type="NCBI Taxonomy" id="947527"/>
    <lineage>
        <taxon>Bacteria</taxon>
        <taxon>Bacillati</taxon>
        <taxon>Cyanobacteriota</taxon>
        <taxon>Cyanophyceae</taxon>
        <taxon>Nostocales</taxon>
        <taxon>Nostocaceae</taxon>
        <taxon>Anabaena</taxon>
        <taxon>Anabaena azotica</taxon>
    </lineage>
</organism>